<proteinExistence type="predicted"/>
<dbReference type="AlphaFoldDB" id="A0A545AW06"/>
<dbReference type="OrthoDB" id="5143202at2"/>
<evidence type="ECO:0000256" key="1">
    <source>
        <dbReference type="SAM" id="MobiDB-lite"/>
    </source>
</evidence>
<evidence type="ECO:0000313" key="2">
    <source>
        <dbReference type="EMBL" id="TQS45518.1"/>
    </source>
</evidence>
<dbReference type="InParanoid" id="A0A545AW06"/>
<dbReference type="RefSeq" id="WP_142703691.1">
    <property type="nucleotide sequence ID" value="NZ_VIRS01000004.1"/>
</dbReference>
<comment type="caution">
    <text evidence="2">The sequence shown here is derived from an EMBL/GenBank/DDBJ whole genome shotgun (WGS) entry which is preliminary data.</text>
</comment>
<evidence type="ECO:0000313" key="3">
    <source>
        <dbReference type="Proteomes" id="UP000317982"/>
    </source>
</evidence>
<name>A0A545AW06_9ACTN</name>
<feature type="region of interest" description="Disordered" evidence="1">
    <location>
        <begin position="72"/>
        <end position="107"/>
    </location>
</feature>
<gene>
    <name evidence="2" type="ORF">FL583_07205</name>
</gene>
<sequence>MKARFSWEIAREPDLVESVAALDVLLRHRHVRAGMLRALAAEHPRSRASTAIRLADGRAESPCCTRRPQIWPIRRRSSGWSGSSAAHSARSDGKSSGGTAVNPTASR</sequence>
<protein>
    <submittedName>
        <fullName evidence="2">Uncharacterized protein</fullName>
    </submittedName>
</protein>
<feature type="compositionally biased region" description="Polar residues" evidence="1">
    <location>
        <begin position="97"/>
        <end position="107"/>
    </location>
</feature>
<feature type="compositionally biased region" description="Low complexity" evidence="1">
    <location>
        <begin position="78"/>
        <end position="88"/>
    </location>
</feature>
<accession>A0A545AW06</accession>
<keyword evidence="3" id="KW-1185">Reference proteome</keyword>
<reference evidence="2 3" key="1">
    <citation type="submission" date="2019-07" db="EMBL/GenBank/DDBJ databases">
        <title>Cryptosporangium phraense sp. nov., isolated from plant litter.</title>
        <authorList>
            <person name="Suriyachadkun C."/>
        </authorList>
    </citation>
    <scope>NUCLEOTIDE SEQUENCE [LARGE SCALE GENOMIC DNA]</scope>
    <source>
        <strain evidence="2 3">A-T 5661</strain>
    </source>
</reference>
<dbReference type="Proteomes" id="UP000317982">
    <property type="component" value="Unassembled WGS sequence"/>
</dbReference>
<organism evidence="2 3">
    <name type="scientific">Cryptosporangium phraense</name>
    <dbReference type="NCBI Taxonomy" id="2593070"/>
    <lineage>
        <taxon>Bacteria</taxon>
        <taxon>Bacillati</taxon>
        <taxon>Actinomycetota</taxon>
        <taxon>Actinomycetes</taxon>
        <taxon>Cryptosporangiales</taxon>
        <taxon>Cryptosporangiaceae</taxon>
        <taxon>Cryptosporangium</taxon>
    </lineage>
</organism>
<dbReference type="EMBL" id="VIRS01000004">
    <property type="protein sequence ID" value="TQS45518.1"/>
    <property type="molecule type" value="Genomic_DNA"/>
</dbReference>